<keyword evidence="8" id="KW-1278">Translocase</keyword>
<dbReference type="PANTHER" id="PTHR22888:SF9">
    <property type="entry name" value="CYTOCHROME C OXIDASE SUBUNIT 2"/>
    <property type="match status" value="1"/>
</dbReference>
<evidence type="ECO:0000256" key="10">
    <source>
        <dbReference type="ARBA" id="ARBA00022989"/>
    </source>
</evidence>
<keyword evidence="6 16" id="KW-0812">Transmembrane</keyword>
<comment type="catalytic activity">
    <reaction evidence="15">
        <text>4 Fe(II)-[cytochrome c] + O2 + 8 H(+)(in) = 4 Fe(III)-[cytochrome c] + 2 H2O + 4 H(+)(out)</text>
        <dbReference type="Rhea" id="RHEA:11436"/>
        <dbReference type="Rhea" id="RHEA-COMP:10350"/>
        <dbReference type="Rhea" id="RHEA-COMP:14399"/>
        <dbReference type="ChEBI" id="CHEBI:15377"/>
        <dbReference type="ChEBI" id="CHEBI:15378"/>
        <dbReference type="ChEBI" id="CHEBI:15379"/>
        <dbReference type="ChEBI" id="CHEBI:29033"/>
        <dbReference type="ChEBI" id="CHEBI:29034"/>
        <dbReference type="EC" id="7.1.1.9"/>
    </reaction>
</comment>
<dbReference type="AlphaFoldDB" id="A0A543IZY6"/>
<evidence type="ECO:0000256" key="13">
    <source>
        <dbReference type="ARBA" id="ARBA00024688"/>
    </source>
</evidence>
<dbReference type="InterPro" id="IPR036257">
    <property type="entry name" value="Cyt_c_oxidase_su2_TM_sf"/>
</dbReference>
<dbReference type="EC" id="7.1.1.9" evidence="3"/>
<proteinExistence type="inferred from homology"/>
<dbReference type="InterPro" id="IPR008972">
    <property type="entry name" value="Cupredoxin"/>
</dbReference>
<dbReference type="GO" id="GO:0016491">
    <property type="term" value="F:oxidoreductase activity"/>
    <property type="evidence" value="ECO:0007669"/>
    <property type="project" value="InterPro"/>
</dbReference>
<dbReference type="InterPro" id="IPR002429">
    <property type="entry name" value="CcO_II-like_C"/>
</dbReference>
<comment type="similarity">
    <text evidence="2">Belongs to the cytochrome c oxidase subunit 2 family.</text>
</comment>
<feature type="signal peptide" evidence="17">
    <location>
        <begin position="1"/>
        <end position="32"/>
    </location>
</feature>
<dbReference type="OrthoDB" id="9781261at2"/>
<dbReference type="Gene3D" id="2.60.40.420">
    <property type="entry name" value="Cupredoxins - blue copper proteins"/>
    <property type="match status" value="1"/>
</dbReference>
<keyword evidence="17" id="KW-0732">Signal</keyword>
<evidence type="ECO:0000256" key="6">
    <source>
        <dbReference type="ARBA" id="ARBA00022692"/>
    </source>
</evidence>
<gene>
    <name evidence="19" type="ORF">FHX40_2870</name>
</gene>
<feature type="chain" id="PRO_5021761224" description="cytochrome-c oxidase" evidence="17">
    <location>
        <begin position="33"/>
        <end position="275"/>
    </location>
</feature>
<keyword evidence="4" id="KW-0813">Transport</keyword>
<accession>A0A543IZY6</accession>
<dbReference type="PROSITE" id="PS00078">
    <property type="entry name" value="COX2"/>
    <property type="match status" value="1"/>
</dbReference>
<dbReference type="PROSITE" id="PS50857">
    <property type="entry name" value="COX2_CUA"/>
    <property type="match status" value="1"/>
</dbReference>
<dbReference type="GO" id="GO:0016020">
    <property type="term" value="C:membrane"/>
    <property type="evidence" value="ECO:0007669"/>
    <property type="project" value="UniProtKB-SubCell"/>
</dbReference>
<name>A0A543IZY6_9ACTN</name>
<sequence>MSPTRRSTRRSPAARWARCAAVLALVPVTATACSTEEWARGAMPENITEQGNRVLSLWQGSWVAALATGVLVWGLILYACIFHRKRRRKNADSELPPQVRYNLPIEILYTAIPIVMVAVFFYFTARDQDYLLEKSANPDVKVKVEAFQWSWRFTTEYQGKTATVTGLPVSDYREGPQLVLPSGGKTVRFTLESNNVIHSFWVPAFLFKMDVIPGVTNEFEVKTLDRNGVFAGRCAELCGQDHARMLFNVKLVPQAEFEQYMNTQATNAQAAGSTQ</sequence>
<dbReference type="Proteomes" id="UP000319213">
    <property type="component" value="Unassembled WGS sequence"/>
</dbReference>
<evidence type="ECO:0000256" key="5">
    <source>
        <dbReference type="ARBA" id="ARBA00022660"/>
    </source>
</evidence>
<evidence type="ECO:0000256" key="4">
    <source>
        <dbReference type="ARBA" id="ARBA00022448"/>
    </source>
</evidence>
<comment type="caution">
    <text evidence="19">The sequence shown here is derived from an EMBL/GenBank/DDBJ whole genome shotgun (WGS) entry which is preliminary data.</text>
</comment>
<evidence type="ECO:0000256" key="3">
    <source>
        <dbReference type="ARBA" id="ARBA00012949"/>
    </source>
</evidence>
<dbReference type="InterPro" id="IPR001505">
    <property type="entry name" value="Copper_CuA"/>
</dbReference>
<evidence type="ECO:0000256" key="1">
    <source>
        <dbReference type="ARBA" id="ARBA00004141"/>
    </source>
</evidence>
<keyword evidence="5" id="KW-0679">Respiratory chain</keyword>
<evidence type="ECO:0000256" key="16">
    <source>
        <dbReference type="SAM" id="Phobius"/>
    </source>
</evidence>
<feature type="transmembrane region" description="Helical" evidence="16">
    <location>
        <begin position="59"/>
        <end position="82"/>
    </location>
</feature>
<dbReference type="NCBIfam" id="TIGR02866">
    <property type="entry name" value="CoxB"/>
    <property type="match status" value="1"/>
</dbReference>
<evidence type="ECO:0000256" key="8">
    <source>
        <dbReference type="ARBA" id="ARBA00022967"/>
    </source>
</evidence>
<keyword evidence="7" id="KW-0479">Metal-binding</keyword>
<dbReference type="GO" id="GO:0042773">
    <property type="term" value="P:ATP synthesis coupled electron transport"/>
    <property type="evidence" value="ECO:0007669"/>
    <property type="project" value="TreeGrafter"/>
</dbReference>
<keyword evidence="10 16" id="KW-1133">Transmembrane helix</keyword>
<keyword evidence="20" id="KW-1185">Reference proteome</keyword>
<evidence type="ECO:0000256" key="7">
    <source>
        <dbReference type="ARBA" id="ARBA00022723"/>
    </source>
</evidence>
<evidence type="ECO:0000259" key="18">
    <source>
        <dbReference type="PROSITE" id="PS50857"/>
    </source>
</evidence>
<feature type="transmembrane region" description="Helical" evidence="16">
    <location>
        <begin position="103"/>
        <end position="123"/>
    </location>
</feature>
<dbReference type="GO" id="GO:0005507">
    <property type="term" value="F:copper ion binding"/>
    <property type="evidence" value="ECO:0007669"/>
    <property type="project" value="InterPro"/>
</dbReference>
<dbReference type="PRINTS" id="PR01166">
    <property type="entry name" value="CYCOXIDASEII"/>
</dbReference>
<dbReference type="SUPFAM" id="SSF81464">
    <property type="entry name" value="Cytochrome c oxidase subunit II-like, transmembrane region"/>
    <property type="match status" value="1"/>
</dbReference>
<evidence type="ECO:0000256" key="15">
    <source>
        <dbReference type="ARBA" id="ARBA00047816"/>
    </source>
</evidence>
<protein>
    <recommendedName>
        <fullName evidence="3">cytochrome-c oxidase</fullName>
        <ecNumber evidence="3">7.1.1.9</ecNumber>
    </recommendedName>
    <alternativeName>
        <fullName evidence="14">Cytochrome aa3 subunit 2</fullName>
    </alternativeName>
</protein>
<dbReference type="Pfam" id="PF00116">
    <property type="entry name" value="COX2"/>
    <property type="match status" value="1"/>
</dbReference>
<evidence type="ECO:0000256" key="12">
    <source>
        <dbReference type="ARBA" id="ARBA00023136"/>
    </source>
</evidence>
<evidence type="ECO:0000313" key="19">
    <source>
        <dbReference type="EMBL" id="TQM76145.1"/>
    </source>
</evidence>
<reference evidence="19 20" key="1">
    <citation type="submission" date="2019-06" db="EMBL/GenBank/DDBJ databases">
        <title>Sequencing the genomes of 1000 actinobacteria strains.</title>
        <authorList>
            <person name="Klenk H.-P."/>
        </authorList>
    </citation>
    <scope>NUCLEOTIDE SEQUENCE [LARGE SCALE GENOMIC DNA]</scope>
    <source>
        <strain evidence="19 20">DSM 43186</strain>
    </source>
</reference>
<evidence type="ECO:0000256" key="9">
    <source>
        <dbReference type="ARBA" id="ARBA00022982"/>
    </source>
</evidence>
<dbReference type="PANTHER" id="PTHR22888">
    <property type="entry name" value="CYTOCHROME C OXIDASE, SUBUNIT II"/>
    <property type="match status" value="1"/>
</dbReference>
<comment type="subcellular location">
    <subcellularLocation>
        <location evidence="1">Membrane</location>
        <topology evidence="1">Multi-pass membrane protein</topology>
    </subcellularLocation>
</comment>
<dbReference type="GO" id="GO:0004129">
    <property type="term" value="F:cytochrome-c oxidase activity"/>
    <property type="evidence" value="ECO:0007669"/>
    <property type="project" value="UniProtKB-EC"/>
</dbReference>
<evidence type="ECO:0000256" key="17">
    <source>
        <dbReference type="SAM" id="SignalP"/>
    </source>
</evidence>
<keyword evidence="9" id="KW-0249">Electron transport</keyword>
<dbReference type="PROSITE" id="PS51257">
    <property type="entry name" value="PROKAR_LIPOPROTEIN"/>
    <property type="match status" value="1"/>
</dbReference>
<evidence type="ECO:0000313" key="20">
    <source>
        <dbReference type="Proteomes" id="UP000319213"/>
    </source>
</evidence>
<organism evidence="19 20">
    <name type="scientific">Thermopolyspora flexuosa</name>
    <dbReference type="NCBI Taxonomy" id="103836"/>
    <lineage>
        <taxon>Bacteria</taxon>
        <taxon>Bacillati</taxon>
        <taxon>Actinomycetota</taxon>
        <taxon>Actinomycetes</taxon>
        <taxon>Streptosporangiales</taxon>
        <taxon>Streptosporangiaceae</taxon>
        <taxon>Thermopolyspora</taxon>
    </lineage>
</organism>
<evidence type="ECO:0000256" key="14">
    <source>
        <dbReference type="ARBA" id="ARBA00031399"/>
    </source>
</evidence>
<dbReference type="InterPro" id="IPR045187">
    <property type="entry name" value="CcO_II"/>
</dbReference>
<dbReference type="EMBL" id="VFPQ01000001">
    <property type="protein sequence ID" value="TQM76145.1"/>
    <property type="molecule type" value="Genomic_DNA"/>
</dbReference>
<dbReference type="InterPro" id="IPR014222">
    <property type="entry name" value="Cyt_c_oxidase_su2"/>
</dbReference>
<keyword evidence="11" id="KW-0186">Copper</keyword>
<dbReference type="Gene3D" id="1.10.287.90">
    <property type="match status" value="1"/>
</dbReference>
<evidence type="ECO:0000256" key="11">
    <source>
        <dbReference type="ARBA" id="ARBA00023008"/>
    </source>
</evidence>
<dbReference type="SUPFAM" id="SSF49503">
    <property type="entry name" value="Cupredoxins"/>
    <property type="match status" value="1"/>
</dbReference>
<keyword evidence="12 16" id="KW-0472">Membrane</keyword>
<evidence type="ECO:0000256" key="2">
    <source>
        <dbReference type="ARBA" id="ARBA00007866"/>
    </source>
</evidence>
<feature type="domain" description="Cytochrome oxidase subunit II copper A binding" evidence="18">
    <location>
        <begin position="137"/>
        <end position="263"/>
    </location>
</feature>
<comment type="function">
    <text evidence="13">Subunits I and II form the functional core of the enzyme complex. Electrons originating in cytochrome c are transferred via heme a and Cu(A) to the binuclear center formed by heme a3 and Cu(B).</text>
</comment>